<keyword evidence="2" id="KW-0812">Transmembrane</keyword>
<feature type="transmembrane region" description="Helical" evidence="2">
    <location>
        <begin position="190"/>
        <end position="213"/>
    </location>
</feature>
<dbReference type="PANTHER" id="PTHR33339">
    <property type="entry name" value="LYSM DOMAIN-CONTAINING PROTEIN"/>
    <property type="match status" value="1"/>
</dbReference>
<dbReference type="Pfam" id="PF25278">
    <property type="entry name" value="DUF7872"/>
    <property type="match status" value="1"/>
</dbReference>
<feature type="transmembrane region" description="Helical" evidence="2">
    <location>
        <begin position="129"/>
        <end position="148"/>
    </location>
</feature>
<dbReference type="AlphaFoldDB" id="A0A2N5SC90"/>
<protein>
    <recommendedName>
        <fullName evidence="3">DUF7872 domain-containing protein</fullName>
    </recommendedName>
</protein>
<dbReference type="EMBL" id="PGCI01000947">
    <property type="protein sequence ID" value="PLW10840.1"/>
    <property type="molecule type" value="Genomic_DNA"/>
</dbReference>
<evidence type="ECO:0000313" key="5">
    <source>
        <dbReference type="Proteomes" id="UP000235392"/>
    </source>
</evidence>
<evidence type="ECO:0000256" key="2">
    <source>
        <dbReference type="SAM" id="Phobius"/>
    </source>
</evidence>
<accession>A0A2N5SC90</accession>
<dbReference type="Proteomes" id="UP000235392">
    <property type="component" value="Unassembled WGS sequence"/>
</dbReference>
<dbReference type="PANTHER" id="PTHR33339:SF1">
    <property type="entry name" value="LYSM DOMAIN-CONTAINING PROTEIN"/>
    <property type="match status" value="1"/>
</dbReference>
<dbReference type="InterPro" id="IPR057194">
    <property type="entry name" value="DUF7872"/>
</dbReference>
<feature type="region of interest" description="Disordered" evidence="1">
    <location>
        <begin position="1"/>
        <end position="52"/>
    </location>
</feature>
<organism evidence="4 5">
    <name type="scientific">Puccinia coronata f. sp. avenae</name>
    <dbReference type="NCBI Taxonomy" id="200324"/>
    <lineage>
        <taxon>Eukaryota</taxon>
        <taxon>Fungi</taxon>
        <taxon>Dikarya</taxon>
        <taxon>Basidiomycota</taxon>
        <taxon>Pucciniomycotina</taxon>
        <taxon>Pucciniomycetes</taxon>
        <taxon>Pucciniales</taxon>
        <taxon>Pucciniaceae</taxon>
        <taxon>Puccinia</taxon>
    </lineage>
</organism>
<evidence type="ECO:0000259" key="3">
    <source>
        <dbReference type="Pfam" id="PF25278"/>
    </source>
</evidence>
<proteinExistence type="predicted"/>
<comment type="caution">
    <text evidence="4">The sequence shown here is derived from an EMBL/GenBank/DDBJ whole genome shotgun (WGS) entry which is preliminary data.</text>
</comment>
<evidence type="ECO:0000313" key="4">
    <source>
        <dbReference type="EMBL" id="PLW10840.1"/>
    </source>
</evidence>
<reference evidence="4 5" key="1">
    <citation type="submission" date="2017-11" db="EMBL/GenBank/DDBJ databases">
        <title>De novo assembly and phasing of dikaryotic genomes from two isolates of Puccinia coronata f. sp. avenae, the causal agent of oat crown rust.</title>
        <authorList>
            <person name="Miller M.E."/>
            <person name="Zhang Y."/>
            <person name="Omidvar V."/>
            <person name="Sperschneider J."/>
            <person name="Schwessinger B."/>
            <person name="Raley C."/>
            <person name="Palmer J.M."/>
            <person name="Garnica D."/>
            <person name="Upadhyaya N."/>
            <person name="Rathjen J."/>
            <person name="Taylor J.M."/>
            <person name="Park R.F."/>
            <person name="Dodds P.N."/>
            <person name="Hirsch C.D."/>
            <person name="Kianian S.F."/>
            <person name="Figueroa M."/>
        </authorList>
    </citation>
    <scope>NUCLEOTIDE SEQUENCE [LARGE SCALE GENOMIC DNA]</scope>
    <source>
        <strain evidence="4">12SD80</strain>
    </source>
</reference>
<evidence type="ECO:0000256" key="1">
    <source>
        <dbReference type="SAM" id="MobiDB-lite"/>
    </source>
</evidence>
<feature type="domain" description="DUF7872" evidence="3">
    <location>
        <begin position="221"/>
        <end position="437"/>
    </location>
</feature>
<name>A0A2N5SC90_9BASI</name>
<feature type="transmembrane region" description="Helical" evidence="2">
    <location>
        <begin position="160"/>
        <end position="184"/>
    </location>
</feature>
<keyword evidence="2" id="KW-1133">Transmembrane helix</keyword>
<sequence>MVIQLRMSEDNSPEYELRNTSDDDLSQSSNAIASRPPASPIAPSPARNSTDLPLSPDTWKALKLDDYLTNYPGGANLTLQDYAFAHQAQNFICGIGEGCHAGQLGNPVSAPDWYVLYAAQEWNAVQNSIYTAIGFAVSMVQATAGSMITDLFGTKSHSVFFYLQDFFILISAVAFTVAMISIFAGAATVLVASVAAGAIAAGASSVFTGVNLYQSWDRTPDAFTRWSSYVYYLSEWQSKVQDKLANMTSTTIQSGISSPLGIANALKGGVFLNGTQVAEQQDVQKQIEKTLAVRILVDIIRTQGGYVTYKSDPCNGKGPNGAWKGDEYLSFCKDGTMMNIVKANGKKTDNKWYNARAIADKYNITTEYLVNQSWNCFQKYKTFGCDPYRNATLPTDPNSECVANLPVCDCTDPAIVRARHKGHSTTRACREQGKLPI</sequence>
<gene>
    <name evidence="4" type="ORF">PCASD_20007</name>
</gene>
<keyword evidence="2" id="KW-0472">Membrane</keyword>